<dbReference type="PROSITE" id="PS50005">
    <property type="entry name" value="TPR"/>
    <property type="match status" value="1"/>
</dbReference>
<feature type="repeat" description="TPR" evidence="1">
    <location>
        <begin position="225"/>
        <end position="258"/>
    </location>
</feature>
<dbReference type="SMART" id="SM00028">
    <property type="entry name" value="TPR"/>
    <property type="match status" value="5"/>
</dbReference>
<organism evidence="2 3">
    <name type="scientific">Agaribacter marinus</name>
    <dbReference type="NCBI Taxonomy" id="1431249"/>
    <lineage>
        <taxon>Bacteria</taxon>
        <taxon>Pseudomonadati</taxon>
        <taxon>Pseudomonadota</taxon>
        <taxon>Gammaproteobacteria</taxon>
        <taxon>Alteromonadales</taxon>
        <taxon>Alteromonadaceae</taxon>
        <taxon>Agaribacter</taxon>
    </lineage>
</organism>
<dbReference type="InterPro" id="IPR019734">
    <property type="entry name" value="TPR_rpt"/>
</dbReference>
<sequence>MKALGILLRLFILICPILLVSACGMALWSPEETDKTNVLSNAQVAKQQTLLAGRSSRPPLSSLNLLPARTSENTYSSNLQNDKANKKHQVPQLSLTEKRDEYMALLALVVDPEQRRQIRFRLADIQMLLAEVQLEQGNEAPNQSYFGEAIAAYLQVLNNNEVVTPMPGSSLTEEEQALNIKMMDAMYQLSRALDLAGEREQSVDVAKEFIASFNPNSFAITNKHVELWFRIGEHYFTQQKFAQAIHYYRQVLAYPNYGDFYGISAYMLGWSYFKLDEYNDALIAFDKLLKHSMSNQAALASKTLDDIQLSKGIKRLVEDSLRVMAITFSYQGNGKAITQFYREHGEQLYQHLVYEELAQQYLDDDRYIDSAEVLLGFARNWPSHPRAVSFYIRHIDAFILGDFPDRVFMAKQGFVSLYGLGKGVVDTMQSPIGSQALPYLKQYLPELAQTEHSVAQQLERYLKVEQTLDTSDDHADYQTAFVDGGKKEGKSNADVWRKMPVAALKQEKNAAYESAIYYYDNFIQTFTDVEDMSAKIAELRFYMAEALFALGLYLEAITAFETYAYKDKVNPMAVEAAYAGILAWRAQEIQSTVSKKQAIDSRSQPENITDNAMALSTPIVQYTPSQQAQKRFVETFEGDPRSVEIGISLMQTLFVSKHHIEAIKWAAWVLVDARDQHRFSNAQLDSAYLVTAQSYYALNNFAQAEVYYAQIINRLNYSDERVVELRDALAASIFKQAEVALNKVNLDKQAIARLDLASADLSESSHIGLNEALTHLQRLMDKTPNVDVRTLAQFDSATYYALLGNWQRAIELWQDFKQRFPQHELTPAIEPQLLFAFEQTEDWQPAAEMLLAQYFNDKTSAQASVQLFTAAEYFDKATNREMALDSYRRFAHAFPTPIANANEARYKLSEFYLQSNEDSKRRYWLNKMMQAQLQLAKASTNNDPSTAGTPRSRYLAGMSAMVFAEDAFQVYKRVKLTAPLDKSLAKKQHALSKTIDAYDRVMSFAVAEYTTAANYRVARVYDMLAQDLMDSERPDNLSALEASQYDILLEEQAFPFEETAIQMHENNINRVKSGLYDEHIKKSFVALSKALPVKYNKPVLLEEVNADEL</sequence>
<proteinExistence type="predicted"/>
<dbReference type="EMBL" id="BSOT01000006">
    <property type="protein sequence ID" value="GLR71334.1"/>
    <property type="molecule type" value="Genomic_DNA"/>
</dbReference>
<accession>A0AA37SZN1</accession>
<gene>
    <name evidence="2" type="ORF">GCM10007852_22420</name>
</gene>
<keyword evidence="3" id="KW-1185">Reference proteome</keyword>
<dbReference type="PROSITE" id="PS51257">
    <property type="entry name" value="PROKAR_LIPOPROTEIN"/>
    <property type="match status" value="1"/>
</dbReference>
<evidence type="ECO:0008006" key="4">
    <source>
        <dbReference type="Google" id="ProtNLM"/>
    </source>
</evidence>
<keyword evidence="1" id="KW-0802">TPR repeat</keyword>
<dbReference type="AlphaFoldDB" id="A0AA37SZN1"/>
<dbReference type="Proteomes" id="UP001156601">
    <property type="component" value="Unassembled WGS sequence"/>
</dbReference>
<protein>
    <recommendedName>
        <fullName evidence="4">Tetratricopeptide repeat-containing protein</fullName>
    </recommendedName>
</protein>
<dbReference type="RefSeq" id="WP_284217694.1">
    <property type="nucleotide sequence ID" value="NZ_BSOT01000006.1"/>
</dbReference>
<evidence type="ECO:0000256" key="1">
    <source>
        <dbReference type="PROSITE-ProRule" id="PRU00339"/>
    </source>
</evidence>
<dbReference type="InterPro" id="IPR011990">
    <property type="entry name" value="TPR-like_helical_dom_sf"/>
</dbReference>
<reference evidence="2" key="2">
    <citation type="submission" date="2023-01" db="EMBL/GenBank/DDBJ databases">
        <title>Draft genome sequence of Agaribacter marinus strain NBRC 110023.</title>
        <authorList>
            <person name="Sun Q."/>
            <person name="Mori K."/>
        </authorList>
    </citation>
    <scope>NUCLEOTIDE SEQUENCE</scope>
    <source>
        <strain evidence="2">NBRC 110023</strain>
    </source>
</reference>
<dbReference type="Pfam" id="PF13432">
    <property type="entry name" value="TPR_16"/>
    <property type="match status" value="1"/>
</dbReference>
<comment type="caution">
    <text evidence="2">The sequence shown here is derived from an EMBL/GenBank/DDBJ whole genome shotgun (WGS) entry which is preliminary data.</text>
</comment>
<evidence type="ECO:0000313" key="3">
    <source>
        <dbReference type="Proteomes" id="UP001156601"/>
    </source>
</evidence>
<reference evidence="2" key="1">
    <citation type="journal article" date="2014" name="Int. J. Syst. Evol. Microbiol.">
        <title>Complete genome sequence of Corynebacterium casei LMG S-19264T (=DSM 44701T), isolated from a smear-ripened cheese.</title>
        <authorList>
            <consortium name="US DOE Joint Genome Institute (JGI-PGF)"/>
            <person name="Walter F."/>
            <person name="Albersmeier A."/>
            <person name="Kalinowski J."/>
            <person name="Ruckert C."/>
        </authorList>
    </citation>
    <scope>NUCLEOTIDE SEQUENCE</scope>
    <source>
        <strain evidence="2">NBRC 110023</strain>
    </source>
</reference>
<evidence type="ECO:0000313" key="2">
    <source>
        <dbReference type="EMBL" id="GLR71334.1"/>
    </source>
</evidence>
<dbReference type="Pfam" id="PF13174">
    <property type="entry name" value="TPR_6"/>
    <property type="match status" value="1"/>
</dbReference>
<dbReference type="SUPFAM" id="SSF48452">
    <property type="entry name" value="TPR-like"/>
    <property type="match status" value="1"/>
</dbReference>
<dbReference type="Gene3D" id="1.25.40.10">
    <property type="entry name" value="Tetratricopeptide repeat domain"/>
    <property type="match status" value="3"/>
</dbReference>
<name>A0AA37SZN1_9ALTE</name>